<dbReference type="InterPro" id="IPR001387">
    <property type="entry name" value="Cro/C1-type_HTH"/>
</dbReference>
<dbReference type="InterPro" id="IPR013324">
    <property type="entry name" value="RNA_pol_sigma_r3/r4-like"/>
</dbReference>
<feature type="compositionally biased region" description="Low complexity" evidence="6">
    <location>
        <begin position="96"/>
        <end position="129"/>
    </location>
</feature>
<feature type="compositionally biased region" description="Low complexity" evidence="6">
    <location>
        <begin position="145"/>
        <end position="196"/>
    </location>
</feature>
<dbReference type="SUPFAM" id="SSF88659">
    <property type="entry name" value="Sigma3 and sigma4 domains of RNA polymerase sigma factors"/>
    <property type="match status" value="1"/>
</dbReference>
<dbReference type="SMART" id="SM00530">
    <property type="entry name" value="HTH_XRE"/>
    <property type="match status" value="1"/>
</dbReference>
<dbReference type="CDD" id="cd00093">
    <property type="entry name" value="HTH_XRE"/>
    <property type="match status" value="1"/>
</dbReference>
<gene>
    <name evidence="9" type="ORF">Y717_28385</name>
</gene>
<feature type="compositionally biased region" description="Polar residues" evidence="6">
    <location>
        <begin position="1"/>
        <end position="10"/>
    </location>
</feature>
<dbReference type="InterPro" id="IPR013325">
    <property type="entry name" value="RNA_pol_sigma_r2"/>
</dbReference>
<keyword evidence="7" id="KW-0472">Membrane</keyword>
<feature type="domain" description="HTH cro/C1-type" evidence="8">
    <location>
        <begin position="27"/>
        <end position="80"/>
    </location>
</feature>
<feature type="transmembrane region" description="Helical" evidence="7">
    <location>
        <begin position="405"/>
        <end position="426"/>
    </location>
</feature>
<dbReference type="GO" id="GO:0003677">
    <property type="term" value="F:DNA binding"/>
    <property type="evidence" value="ECO:0007669"/>
    <property type="project" value="UniProtKB-KW"/>
</dbReference>
<evidence type="ECO:0000256" key="2">
    <source>
        <dbReference type="ARBA" id="ARBA00023015"/>
    </source>
</evidence>
<dbReference type="Gene3D" id="1.10.260.40">
    <property type="entry name" value="lambda repressor-like DNA-binding domains"/>
    <property type="match status" value="1"/>
</dbReference>
<keyword evidence="3" id="KW-0731">Sigma factor</keyword>
<protein>
    <recommendedName>
        <fullName evidence="8">HTH cro/C1-type domain-containing protein</fullName>
    </recommendedName>
</protein>
<keyword evidence="4" id="KW-0238">DNA-binding</keyword>
<dbReference type="Proteomes" id="UP000245992">
    <property type="component" value="Unassembled WGS sequence"/>
</dbReference>
<evidence type="ECO:0000256" key="1">
    <source>
        <dbReference type="ARBA" id="ARBA00010641"/>
    </source>
</evidence>
<dbReference type="InterPro" id="IPR039425">
    <property type="entry name" value="RNA_pol_sigma-70-like"/>
</dbReference>
<proteinExistence type="inferred from homology"/>
<dbReference type="PROSITE" id="PS50943">
    <property type="entry name" value="HTH_CROC1"/>
    <property type="match status" value="1"/>
</dbReference>
<dbReference type="InterPro" id="IPR036388">
    <property type="entry name" value="WH-like_DNA-bd_sf"/>
</dbReference>
<dbReference type="GO" id="GO:0016987">
    <property type="term" value="F:sigma factor activity"/>
    <property type="evidence" value="ECO:0007669"/>
    <property type="project" value="UniProtKB-KW"/>
</dbReference>
<dbReference type="Gene3D" id="1.10.10.10">
    <property type="entry name" value="Winged helix-like DNA-binding domain superfamily/Winged helix DNA-binding domain"/>
    <property type="match status" value="1"/>
</dbReference>
<dbReference type="InterPro" id="IPR010982">
    <property type="entry name" value="Lambda_DNA-bd_dom_sf"/>
</dbReference>
<evidence type="ECO:0000259" key="8">
    <source>
        <dbReference type="PROSITE" id="PS50943"/>
    </source>
</evidence>
<sequence>MTQKATQSTARGAKAGAPSLPAPEQRRRLRESKPMTEKQAAAAVGVTRSTLRSWETGRTAPRGRKGELYAKLLAGIAAELREKAAQEERARVEAARAAAQRSAARNRSASASTRAVRTTRTAGAPTAGAAPPPAPTTAGRRRRANTVPANAATASTPATSRAARGRATTGASTKGASATGTRTQGASATASAASGTDVRNTDWPNPPAAGIEARTPDEAFDALYAFTAPALVRQAYLLTGRRVLSQRSVERAFHLAWARWPEVAVDRDPAGWLRAAAYEYAMSPWHRLRSPRERPDPVRGEQERPEERALRETLLGLPASYRRTLLLYDGLGLDLPETAAETEASTPATASRLLNARKAVAEQLPELTDTQVLQERLGVLVRAVTPPPNAPAPAIRSGCERRARFWTRAAIAFTVLIVGATGFTLATAPRKYEPPLSPGERVGDLPVTNGPQRLSKQDLALRDKLRHAPVTGPDRLVPQAQ</sequence>
<evidence type="ECO:0000256" key="6">
    <source>
        <dbReference type="SAM" id="MobiDB-lite"/>
    </source>
</evidence>
<name>A0A2T7SUT8_9ACTN</name>
<evidence type="ECO:0000256" key="5">
    <source>
        <dbReference type="ARBA" id="ARBA00023163"/>
    </source>
</evidence>
<evidence type="ECO:0000256" key="3">
    <source>
        <dbReference type="ARBA" id="ARBA00023082"/>
    </source>
</evidence>
<feature type="region of interest" description="Disordered" evidence="6">
    <location>
        <begin position="1"/>
        <end position="64"/>
    </location>
</feature>
<dbReference type="SUPFAM" id="SSF47413">
    <property type="entry name" value="lambda repressor-like DNA-binding domains"/>
    <property type="match status" value="1"/>
</dbReference>
<organism evidence="9 10">
    <name type="scientific">Streptomyces scopuliridis RB72</name>
    <dbReference type="NCBI Taxonomy" id="1440053"/>
    <lineage>
        <taxon>Bacteria</taxon>
        <taxon>Bacillati</taxon>
        <taxon>Actinomycetota</taxon>
        <taxon>Actinomycetes</taxon>
        <taxon>Kitasatosporales</taxon>
        <taxon>Streptomycetaceae</taxon>
        <taxon>Streptomyces</taxon>
    </lineage>
</organism>
<keyword evidence="2" id="KW-0805">Transcription regulation</keyword>
<keyword evidence="5" id="KW-0804">Transcription</keyword>
<dbReference type="SUPFAM" id="SSF88946">
    <property type="entry name" value="Sigma2 domain of RNA polymerase sigma factors"/>
    <property type="match status" value="1"/>
</dbReference>
<evidence type="ECO:0000313" key="10">
    <source>
        <dbReference type="Proteomes" id="UP000245992"/>
    </source>
</evidence>
<keyword evidence="10" id="KW-1185">Reference proteome</keyword>
<dbReference type="GO" id="GO:0006352">
    <property type="term" value="P:DNA-templated transcription initiation"/>
    <property type="evidence" value="ECO:0007669"/>
    <property type="project" value="InterPro"/>
</dbReference>
<dbReference type="EMBL" id="AZSP01000293">
    <property type="protein sequence ID" value="PVE06612.1"/>
    <property type="molecule type" value="Genomic_DNA"/>
</dbReference>
<dbReference type="RefSeq" id="WP_030351524.1">
    <property type="nucleotide sequence ID" value="NZ_AZSP01000293.1"/>
</dbReference>
<evidence type="ECO:0000313" key="9">
    <source>
        <dbReference type="EMBL" id="PVE06612.1"/>
    </source>
</evidence>
<dbReference type="OrthoDB" id="3869980at2"/>
<dbReference type="PANTHER" id="PTHR43133:SF8">
    <property type="entry name" value="RNA POLYMERASE SIGMA FACTOR HI_1459-RELATED"/>
    <property type="match status" value="1"/>
</dbReference>
<dbReference type="AlphaFoldDB" id="A0A2T7SUT8"/>
<comment type="caution">
    <text evidence="9">The sequence shown here is derived from an EMBL/GenBank/DDBJ whole genome shotgun (WGS) entry which is preliminary data.</text>
</comment>
<reference evidence="9 10" key="1">
    <citation type="submission" date="2013-12" db="EMBL/GenBank/DDBJ databases">
        <title>Annotated genome of Streptomyces scopuliridis.</title>
        <authorList>
            <person name="Olson J.B."/>
        </authorList>
    </citation>
    <scope>NUCLEOTIDE SEQUENCE [LARGE SCALE GENOMIC DNA]</scope>
    <source>
        <strain evidence="9 10">RB72</strain>
    </source>
</reference>
<feature type="region of interest" description="Disordered" evidence="6">
    <location>
        <begin position="431"/>
        <end position="456"/>
    </location>
</feature>
<evidence type="ECO:0000256" key="4">
    <source>
        <dbReference type="ARBA" id="ARBA00023125"/>
    </source>
</evidence>
<keyword evidence="7" id="KW-0812">Transmembrane</keyword>
<evidence type="ECO:0000256" key="7">
    <source>
        <dbReference type="SAM" id="Phobius"/>
    </source>
</evidence>
<accession>A0A2T7SUT8</accession>
<dbReference type="PANTHER" id="PTHR43133">
    <property type="entry name" value="RNA POLYMERASE ECF-TYPE SIGMA FACTO"/>
    <property type="match status" value="1"/>
</dbReference>
<dbReference type="Pfam" id="PF01381">
    <property type="entry name" value="HTH_3"/>
    <property type="match status" value="1"/>
</dbReference>
<comment type="similarity">
    <text evidence="1">Belongs to the sigma-70 factor family. ECF subfamily.</text>
</comment>
<feature type="region of interest" description="Disordered" evidence="6">
    <location>
        <begin position="96"/>
        <end position="212"/>
    </location>
</feature>
<keyword evidence="7" id="KW-1133">Transmembrane helix</keyword>
<dbReference type="STRING" id="1440053.GCA_000718095_02410"/>